<evidence type="ECO:0000256" key="5">
    <source>
        <dbReference type="SAM" id="SignalP"/>
    </source>
</evidence>
<gene>
    <name evidence="7" type="ORF">H7B90_18550</name>
</gene>
<dbReference type="Pfam" id="PF13407">
    <property type="entry name" value="Peripla_BP_4"/>
    <property type="match status" value="1"/>
</dbReference>
<dbReference type="PANTHER" id="PTHR46847">
    <property type="entry name" value="D-ALLOSE-BINDING PERIPLASMIC PROTEIN-RELATED"/>
    <property type="match status" value="1"/>
</dbReference>
<dbReference type="InterPro" id="IPR025997">
    <property type="entry name" value="SBP_2_dom"/>
</dbReference>
<dbReference type="GO" id="GO:0030246">
    <property type="term" value="F:carbohydrate binding"/>
    <property type="evidence" value="ECO:0007669"/>
    <property type="project" value="UniProtKB-ARBA"/>
</dbReference>
<reference evidence="7 8" key="1">
    <citation type="submission" date="2020-08" db="EMBL/GenBank/DDBJ databases">
        <title>Cohnella phylogeny.</title>
        <authorList>
            <person name="Dunlap C."/>
        </authorList>
    </citation>
    <scope>NUCLEOTIDE SEQUENCE [LARGE SCALE GENOMIC DNA]</scope>
    <source>
        <strain evidence="7 8">DSM 25239</strain>
    </source>
</reference>
<dbReference type="RefSeq" id="WP_185137375.1">
    <property type="nucleotide sequence ID" value="NZ_JACJVR010000072.1"/>
</dbReference>
<comment type="subcellular location">
    <subcellularLocation>
        <location evidence="1">Cell envelope</location>
    </subcellularLocation>
</comment>
<dbReference type="AlphaFoldDB" id="A0A841U510"/>
<dbReference type="EMBL" id="JACJVR010000072">
    <property type="protein sequence ID" value="MBB6693393.1"/>
    <property type="molecule type" value="Genomic_DNA"/>
</dbReference>
<name>A0A841U510_9BACL</name>
<feature type="coiled-coil region" evidence="4">
    <location>
        <begin position="62"/>
        <end position="105"/>
    </location>
</feature>
<evidence type="ECO:0000256" key="2">
    <source>
        <dbReference type="ARBA" id="ARBA00007639"/>
    </source>
</evidence>
<dbReference type="SUPFAM" id="SSF53822">
    <property type="entry name" value="Periplasmic binding protein-like I"/>
    <property type="match status" value="1"/>
</dbReference>
<dbReference type="InterPro" id="IPR028082">
    <property type="entry name" value="Peripla_BP_I"/>
</dbReference>
<keyword evidence="4" id="KW-0175">Coiled coil</keyword>
<dbReference type="PANTHER" id="PTHR46847:SF1">
    <property type="entry name" value="D-ALLOSE-BINDING PERIPLASMIC PROTEIN-RELATED"/>
    <property type="match status" value="1"/>
</dbReference>
<dbReference type="CDD" id="cd06313">
    <property type="entry name" value="PBP1_ABC_ThpA_XypA"/>
    <property type="match status" value="1"/>
</dbReference>
<evidence type="ECO:0000256" key="4">
    <source>
        <dbReference type="SAM" id="Coils"/>
    </source>
</evidence>
<comment type="caution">
    <text evidence="7">The sequence shown here is derived from an EMBL/GenBank/DDBJ whole genome shotgun (WGS) entry which is preliminary data.</text>
</comment>
<evidence type="ECO:0000313" key="8">
    <source>
        <dbReference type="Proteomes" id="UP000553776"/>
    </source>
</evidence>
<evidence type="ECO:0000256" key="1">
    <source>
        <dbReference type="ARBA" id="ARBA00004196"/>
    </source>
</evidence>
<organism evidence="7 8">
    <name type="scientific">Cohnella xylanilytica</name>
    <dbReference type="NCBI Taxonomy" id="557555"/>
    <lineage>
        <taxon>Bacteria</taxon>
        <taxon>Bacillati</taxon>
        <taxon>Bacillota</taxon>
        <taxon>Bacilli</taxon>
        <taxon>Bacillales</taxon>
        <taxon>Paenibacillaceae</taxon>
        <taxon>Cohnella</taxon>
    </lineage>
</organism>
<feature type="chain" id="PRO_5039401351" evidence="5">
    <location>
        <begin position="22"/>
        <end position="330"/>
    </location>
</feature>
<evidence type="ECO:0000256" key="3">
    <source>
        <dbReference type="ARBA" id="ARBA00022729"/>
    </source>
</evidence>
<comment type="similarity">
    <text evidence="2">Belongs to the bacterial solute-binding protein 2 family.</text>
</comment>
<protein>
    <submittedName>
        <fullName evidence="7">Substrate-binding domain-containing protein</fullName>
    </submittedName>
</protein>
<sequence length="330" mass="35145">MGKTRSWKWMGIVALSAVLLAGCGKDANNGGSAGGSSSPSAGSEGSGGKTYRIGVAAQGLSHEFIKSLVESMQEKADELNVELLVMDSQDKIEDQLNQVDNLISQKVDAIILNAVDMVGSSPAVDKVKEAGIPLVETITFTKNENYDVFVGTDPEQSGVMMGEILADKLGGKGKVALLQGQIGHSAEITRGAGLQKALFDKYPDVKLVTQQTANWNRDEAMSITEDWLQRFPDLNAIAAQNDEMAMGALQAVEAAGRKDILVVGIDGISDALKAVKEGRLTATVLDNVTSEGKRAVEVAVGLIKGEKFNKKELVDYVPVNADNVDEYYKP</sequence>
<dbReference type="Proteomes" id="UP000553776">
    <property type="component" value="Unassembled WGS sequence"/>
</dbReference>
<evidence type="ECO:0000259" key="6">
    <source>
        <dbReference type="Pfam" id="PF13407"/>
    </source>
</evidence>
<accession>A0A841U510</accession>
<keyword evidence="8" id="KW-1185">Reference proteome</keyword>
<dbReference type="PROSITE" id="PS51257">
    <property type="entry name" value="PROKAR_LIPOPROTEIN"/>
    <property type="match status" value="1"/>
</dbReference>
<feature type="signal peptide" evidence="5">
    <location>
        <begin position="1"/>
        <end position="21"/>
    </location>
</feature>
<dbReference type="Gene3D" id="3.40.50.2300">
    <property type="match status" value="2"/>
</dbReference>
<keyword evidence="3 5" id="KW-0732">Signal</keyword>
<dbReference type="GO" id="GO:0030313">
    <property type="term" value="C:cell envelope"/>
    <property type="evidence" value="ECO:0007669"/>
    <property type="project" value="UniProtKB-SubCell"/>
</dbReference>
<evidence type="ECO:0000313" key="7">
    <source>
        <dbReference type="EMBL" id="MBB6693393.1"/>
    </source>
</evidence>
<feature type="domain" description="Periplasmic binding protein" evidence="6">
    <location>
        <begin position="53"/>
        <end position="307"/>
    </location>
</feature>
<proteinExistence type="inferred from homology"/>